<dbReference type="Pfam" id="PF01973">
    <property type="entry name" value="MptE-like"/>
    <property type="match status" value="1"/>
</dbReference>
<evidence type="ECO:0000313" key="4">
    <source>
        <dbReference type="Proteomes" id="UP000556026"/>
    </source>
</evidence>
<dbReference type="AlphaFoldDB" id="A0A6V8MGE6"/>
<reference evidence="4" key="1">
    <citation type="submission" date="2020-06" db="EMBL/GenBank/DDBJ databases">
        <title>Draft genomic sequence of Geomonas sp. Red330.</title>
        <authorList>
            <person name="Itoh H."/>
            <person name="Zhenxing X."/>
            <person name="Ushijima N."/>
            <person name="Masuda Y."/>
            <person name="Shiratori Y."/>
            <person name="Senoo K."/>
        </authorList>
    </citation>
    <scope>NUCLEOTIDE SEQUENCE [LARGE SCALE GENOMIC DNA]</scope>
    <source>
        <strain evidence="4">Red330</strain>
    </source>
</reference>
<dbReference type="PROSITE" id="PS50005">
    <property type="entry name" value="TPR"/>
    <property type="match status" value="1"/>
</dbReference>
<organism evidence="3 4">
    <name type="scientific">Geomonas silvestris</name>
    <dbReference type="NCBI Taxonomy" id="2740184"/>
    <lineage>
        <taxon>Bacteria</taxon>
        <taxon>Pseudomonadati</taxon>
        <taxon>Thermodesulfobacteriota</taxon>
        <taxon>Desulfuromonadia</taxon>
        <taxon>Geobacterales</taxon>
        <taxon>Geobacteraceae</taxon>
        <taxon>Geomonas</taxon>
    </lineage>
</organism>
<evidence type="ECO:0000256" key="1">
    <source>
        <dbReference type="PROSITE-ProRule" id="PRU00339"/>
    </source>
</evidence>
<dbReference type="Gene3D" id="1.25.40.10">
    <property type="entry name" value="Tetratricopeptide repeat domain"/>
    <property type="match status" value="1"/>
</dbReference>
<dbReference type="Proteomes" id="UP000556026">
    <property type="component" value="Unassembled WGS sequence"/>
</dbReference>
<evidence type="ECO:0000313" key="3">
    <source>
        <dbReference type="EMBL" id="GFO59045.1"/>
    </source>
</evidence>
<gene>
    <name evidence="3" type="ORF">GMST_13700</name>
</gene>
<keyword evidence="4" id="KW-1185">Reference proteome</keyword>
<comment type="caution">
    <text evidence="3">The sequence shown here is derived from an EMBL/GenBank/DDBJ whole genome shotgun (WGS) entry which is preliminary data.</text>
</comment>
<dbReference type="EMBL" id="BLXX01000003">
    <property type="protein sequence ID" value="GFO59045.1"/>
    <property type="molecule type" value="Genomic_DNA"/>
</dbReference>
<keyword evidence="1" id="KW-0802">TPR repeat</keyword>
<proteinExistence type="predicted"/>
<name>A0A6V8MGE6_9BACT</name>
<dbReference type="SUPFAM" id="SSF48452">
    <property type="entry name" value="TPR-like"/>
    <property type="match status" value="1"/>
</dbReference>
<feature type="repeat" description="TPR" evidence="1">
    <location>
        <begin position="789"/>
        <end position="822"/>
    </location>
</feature>
<dbReference type="RefSeq" id="WP_183353893.1">
    <property type="nucleotide sequence ID" value="NZ_BLXX01000003.1"/>
</dbReference>
<dbReference type="InterPro" id="IPR002826">
    <property type="entry name" value="MptE-like"/>
</dbReference>
<dbReference type="PANTHER" id="PTHR41786">
    <property type="entry name" value="MOTILITY ACCESSORY FACTOR MAF"/>
    <property type="match status" value="1"/>
</dbReference>
<dbReference type="InterPro" id="IPR011990">
    <property type="entry name" value="TPR-like_helical_dom_sf"/>
</dbReference>
<evidence type="ECO:0000259" key="2">
    <source>
        <dbReference type="Pfam" id="PF01973"/>
    </source>
</evidence>
<protein>
    <recommendedName>
        <fullName evidence="2">6-hydroxymethylpterin diphosphokinase MptE-like domain-containing protein</fullName>
    </recommendedName>
</protein>
<dbReference type="InterPro" id="IPR019734">
    <property type="entry name" value="TPR_rpt"/>
</dbReference>
<dbReference type="Pfam" id="PF13432">
    <property type="entry name" value="TPR_16"/>
    <property type="match status" value="1"/>
</dbReference>
<feature type="domain" description="6-hydroxymethylpterin diphosphokinase MptE-like" evidence="2">
    <location>
        <begin position="175"/>
        <end position="342"/>
    </location>
</feature>
<accession>A0A6V8MGE6</accession>
<sequence length="843" mass="94243">MRDIENNLGHFVTNAFGDRYLYSINRNAFSRIGSDALYSSLYGEKLFQEFQLNVIIGTDSGLLPQYIAKCGVPSGSRYVFVELPSILEVLGQLPGWEELPSEISVLSLDDFMGHTEAHQLTSYAFLDAVKVHESVGSRDANLIEYRELSWDLNLALKNLLQKIVLSANNFPFISRQWENLTENQVPFSQVLPNAFAGRTAIVLAGGPSLTEVLPWVKQNRDRILIIAVSRICRTLREAGIVPHIVASVDPTILSFEISREMLLFADLPEPPLFVGSYHVVPQLVGQWRGDYLYSGPLFPWHTPLNSDTLLYHGPTVSNFSISLCMHMGCTTIVLAGVDNCFSSAGQTHAAGSNESKVGPDLGQTSSRIETYGGWQAETNYSFSASIGILTLQAQELEKRGIGVYNCSRNAAVVPFIGYKPLDELDLADGAAPPSSVIRSRMPESTAATRLVHYRRIKKEIQRARSKFQGILTLSREALRCTDGLFGRNGRKRDFRHKIRMDKIEKRLDQNFDEFSILVKQCGIKRFLLSLKTTMAEEMTDEQVEVATREYYEAYEEGALFLINRMDDLVQRIDARIEEDGKKPDFDLLAAQWEIDLQCGRVQLWRQRNPDKVPLLTETQRGVLDRLEQEFTRVMTEERTTHIMLLERAHDLAHARSKVLLLFKRQKVSELESMATGLAGHPDPDKALPYLHFVQGLLAELKGETAEAIGHYQQLFTDPPHQLTEDALLQVVHLSLAENDPDNALMALECLVGFSPIYLTVYAELLKAVGRFEDAFNALRHYISLVPDDAGALISLGLMCREAGIVEAAAELFQRVLEKDPLNGAAQKLLAELEPSAGAVACQG</sequence>
<dbReference type="PANTHER" id="PTHR41786:SF1">
    <property type="entry name" value="6-HYDROXYMETHYLPTERIN DIPHOSPHOKINASE MPTE-LIKE DOMAIN-CONTAINING PROTEIN"/>
    <property type="match status" value="1"/>
</dbReference>